<gene>
    <name evidence="1" type="ORF">C2G38_2189370</name>
</gene>
<reference evidence="1 2" key="1">
    <citation type="submission" date="2018-06" db="EMBL/GenBank/DDBJ databases">
        <title>Comparative genomics reveals the genomic features of Rhizophagus irregularis, R. cerebriforme, R. diaphanum and Gigaspora rosea, and their symbiotic lifestyle signature.</title>
        <authorList>
            <person name="Morin E."/>
            <person name="San Clemente H."/>
            <person name="Chen E.C.H."/>
            <person name="De La Providencia I."/>
            <person name="Hainaut M."/>
            <person name="Kuo A."/>
            <person name="Kohler A."/>
            <person name="Murat C."/>
            <person name="Tang N."/>
            <person name="Roy S."/>
            <person name="Loubradou J."/>
            <person name="Henrissat B."/>
            <person name="Grigoriev I.V."/>
            <person name="Corradi N."/>
            <person name="Roux C."/>
            <person name="Martin F.M."/>
        </authorList>
    </citation>
    <scope>NUCLEOTIDE SEQUENCE [LARGE SCALE GENOMIC DNA]</scope>
    <source>
        <strain evidence="1 2">DAOM 194757</strain>
    </source>
</reference>
<dbReference type="Proteomes" id="UP000266673">
    <property type="component" value="Unassembled WGS sequence"/>
</dbReference>
<dbReference type="Gene3D" id="3.80.10.10">
    <property type="entry name" value="Ribonuclease Inhibitor"/>
    <property type="match status" value="1"/>
</dbReference>
<organism evidence="1 2">
    <name type="scientific">Gigaspora rosea</name>
    <dbReference type="NCBI Taxonomy" id="44941"/>
    <lineage>
        <taxon>Eukaryota</taxon>
        <taxon>Fungi</taxon>
        <taxon>Fungi incertae sedis</taxon>
        <taxon>Mucoromycota</taxon>
        <taxon>Glomeromycotina</taxon>
        <taxon>Glomeromycetes</taxon>
        <taxon>Diversisporales</taxon>
        <taxon>Gigasporaceae</taxon>
        <taxon>Gigaspora</taxon>
    </lineage>
</organism>
<keyword evidence="2" id="KW-1185">Reference proteome</keyword>
<dbReference type="InterPro" id="IPR032675">
    <property type="entry name" value="LRR_dom_sf"/>
</dbReference>
<dbReference type="EMBL" id="QKWP01000660">
    <property type="protein sequence ID" value="RIB16645.1"/>
    <property type="molecule type" value="Genomic_DNA"/>
</dbReference>
<evidence type="ECO:0008006" key="3">
    <source>
        <dbReference type="Google" id="ProtNLM"/>
    </source>
</evidence>
<protein>
    <recommendedName>
        <fullName evidence="3">F-box domain-containing protein</fullName>
    </recommendedName>
</protein>
<evidence type="ECO:0000313" key="1">
    <source>
        <dbReference type="EMBL" id="RIB16645.1"/>
    </source>
</evidence>
<proteinExistence type="predicted"/>
<sequence>MTILDGLLKYLNKIFNLTSLNINSIRLCTKGMKTLLENNFWSKEGKALTDTLCKNNALTSLDFNCNGPGSKDLGLEGGKVLTDALARILY</sequence>
<comment type="caution">
    <text evidence="1">The sequence shown here is derived from an EMBL/GenBank/DDBJ whole genome shotgun (WGS) entry which is preliminary data.</text>
</comment>
<dbReference type="SUPFAM" id="SSF52047">
    <property type="entry name" value="RNI-like"/>
    <property type="match status" value="1"/>
</dbReference>
<evidence type="ECO:0000313" key="2">
    <source>
        <dbReference type="Proteomes" id="UP000266673"/>
    </source>
</evidence>
<name>A0A397V2K5_9GLOM</name>
<dbReference type="OrthoDB" id="120976at2759"/>
<dbReference type="AlphaFoldDB" id="A0A397V2K5"/>
<accession>A0A397V2K5</accession>